<evidence type="ECO:0000256" key="1">
    <source>
        <dbReference type="SAM" id="MobiDB-lite"/>
    </source>
</evidence>
<keyword evidence="3" id="KW-1185">Reference proteome</keyword>
<evidence type="ECO:0000313" key="2">
    <source>
        <dbReference type="EMBL" id="MED6193468.1"/>
    </source>
</evidence>
<organism evidence="2 3">
    <name type="scientific">Stylosanthes scabra</name>
    <dbReference type="NCBI Taxonomy" id="79078"/>
    <lineage>
        <taxon>Eukaryota</taxon>
        <taxon>Viridiplantae</taxon>
        <taxon>Streptophyta</taxon>
        <taxon>Embryophyta</taxon>
        <taxon>Tracheophyta</taxon>
        <taxon>Spermatophyta</taxon>
        <taxon>Magnoliopsida</taxon>
        <taxon>eudicotyledons</taxon>
        <taxon>Gunneridae</taxon>
        <taxon>Pentapetalae</taxon>
        <taxon>rosids</taxon>
        <taxon>fabids</taxon>
        <taxon>Fabales</taxon>
        <taxon>Fabaceae</taxon>
        <taxon>Papilionoideae</taxon>
        <taxon>50 kb inversion clade</taxon>
        <taxon>dalbergioids sensu lato</taxon>
        <taxon>Dalbergieae</taxon>
        <taxon>Pterocarpus clade</taxon>
        <taxon>Stylosanthes</taxon>
    </lineage>
</organism>
<accession>A0ABU6X929</accession>
<evidence type="ECO:0000313" key="3">
    <source>
        <dbReference type="Proteomes" id="UP001341840"/>
    </source>
</evidence>
<feature type="compositionally biased region" description="Basic residues" evidence="1">
    <location>
        <begin position="179"/>
        <end position="197"/>
    </location>
</feature>
<proteinExistence type="predicted"/>
<feature type="compositionally biased region" description="Basic and acidic residues" evidence="1">
    <location>
        <begin position="207"/>
        <end position="216"/>
    </location>
</feature>
<dbReference type="PANTHER" id="PTHR33223:SF10">
    <property type="entry name" value="AMINOTRANSFERASE-LIKE PLANT MOBILE DOMAIN-CONTAINING PROTEIN"/>
    <property type="match status" value="1"/>
</dbReference>
<feature type="region of interest" description="Disordered" evidence="1">
    <location>
        <begin position="169"/>
        <end position="216"/>
    </location>
</feature>
<dbReference type="EMBL" id="JASCZI010211510">
    <property type="protein sequence ID" value="MED6193468.1"/>
    <property type="molecule type" value="Genomic_DNA"/>
</dbReference>
<sequence length="216" mass="24981">MHSSSKKDNRDLAHKTVCRYKKKGRDESPPVDGHIPFPNRILRVQLPRHFVKPDMEYDGSTDPHEHLRDFEHRMVYDKAIDKVKCRAFPVTLTRLANKWSTLSTRSISTFVEFNEKCKTIDGLTNSVASLCLTNGLTNDDFRKQLTTKPMWSRKEIQVIAKKFIYHEEGSQNPEEGSKSKARKRGLQIRPSRCRRTHGNLSKARIRPCSEDPGSKF</sequence>
<comment type="caution">
    <text evidence="2">The sequence shown here is derived from an EMBL/GenBank/DDBJ whole genome shotgun (WGS) entry which is preliminary data.</text>
</comment>
<name>A0ABU6X929_9FABA</name>
<protein>
    <submittedName>
        <fullName evidence="2">Uncharacterized protein</fullName>
    </submittedName>
</protein>
<reference evidence="2 3" key="1">
    <citation type="journal article" date="2023" name="Plants (Basel)">
        <title>Bridging the Gap: Combining Genomics and Transcriptomics Approaches to Understand Stylosanthes scabra, an Orphan Legume from the Brazilian Caatinga.</title>
        <authorList>
            <person name="Ferreira-Neto J.R.C."/>
            <person name="da Silva M.D."/>
            <person name="Binneck E."/>
            <person name="de Melo N.F."/>
            <person name="da Silva R.H."/>
            <person name="de Melo A.L.T.M."/>
            <person name="Pandolfi V."/>
            <person name="Bustamante F.O."/>
            <person name="Brasileiro-Vidal A.C."/>
            <person name="Benko-Iseppon A.M."/>
        </authorList>
    </citation>
    <scope>NUCLEOTIDE SEQUENCE [LARGE SCALE GENOMIC DNA]</scope>
    <source>
        <tissue evidence="2">Leaves</tissue>
    </source>
</reference>
<dbReference type="Proteomes" id="UP001341840">
    <property type="component" value="Unassembled WGS sequence"/>
</dbReference>
<gene>
    <name evidence="2" type="ORF">PIB30_019764</name>
</gene>
<dbReference type="PANTHER" id="PTHR33223">
    <property type="entry name" value="CCHC-TYPE DOMAIN-CONTAINING PROTEIN"/>
    <property type="match status" value="1"/>
</dbReference>